<dbReference type="InterPro" id="IPR009723">
    <property type="entry name" value="Pop1_N"/>
</dbReference>
<feature type="domain" description="Pop1 N-terminal" evidence="7">
    <location>
        <begin position="122"/>
        <end position="179"/>
    </location>
</feature>
<evidence type="ECO:0000259" key="9">
    <source>
        <dbReference type="Pfam" id="PF22770"/>
    </source>
</evidence>
<evidence type="ECO:0000313" key="12">
    <source>
        <dbReference type="Proteomes" id="UP000811609"/>
    </source>
</evidence>
<dbReference type="Proteomes" id="UP000811609">
    <property type="component" value="Chromosome 13"/>
</dbReference>
<dbReference type="Proteomes" id="UP000811246">
    <property type="component" value="Chromosome 13"/>
</dbReference>
<sequence length="861" mass="96809">MMMASEGSKPSQSSLTPRKINVKKFTESRGPELEALHSIVADRLNNNFGSRRNKRRRTTAFNNQVARKRCRRRQKVGGEVNKDGALEKDDKKKVPRHVRRRVELRMNPETGFCTSGDGTKRLRTHVWHTKRFIMSKLWGFYLPLGLQGGGRGSRAVLKWFKQGVLVHDASYHVAVQLEGPEDSLMSVLKMVMVPSPSALSEAISHSVISGSIYGSAMLRHVGAPVSQSIAPVTYMWRSVCQESRCGDAMNHNSDGGNRSESSGCCSSSRQIWVWIHVSAVSEGLDALKLACQKEMDERGCLINCFSLEGQLAKLEVSGLKAFQLLQKILHPVTCFSEKSQQLKKHSAVVSNIDSQFKKSSIPENEDDFCTRAILSLRVWDPRIASETRTADVPKSLSTGMSSVPEAEAKELAASERIVDKNRELLLSFWSKPEQNGIIHNNDLWESSSGVSPPVEESILCMEKHRLRMENFCLDASNFGMLNTPTKVQCSRSCPIMLLKNNDPKGLFIGWSIVLPVSWVKAFWAPLVSKGAHAIGLREKHWIACEMGLPFFPLDFPDCNAYSCFMATENVASTKKAERCPPDVRPWKVPIPPPWDTIRLAFNKGPRTVGNRVTYNEEDIIDRNSLAISNFGNNATSVFVHHSNSFDGMVARTCFMLTDFLREIQGDHLLLFPQLLDHKTSIFKLMKDESMFGLSLKGVTESSYNRKLCFVRVILHAYKEGVFEEGAVVCAPQLTDVSLFISRQGNDKGGLQMPQSAVRSYFKEQSSAKWELHIPEDVAREVHRWPIGFVTTGFVRGSKKPAAEALCEAVLLAHLREEQWKNMSTKQRKEIYVLVRNLRSSSYRLALATIVLERHDQDVEFM</sequence>
<dbReference type="GO" id="GO:0005655">
    <property type="term" value="C:nucleolar ribonuclease P complex"/>
    <property type="evidence" value="ECO:0007669"/>
    <property type="project" value="InterPro"/>
</dbReference>
<evidence type="ECO:0000256" key="5">
    <source>
        <dbReference type="ARBA" id="ARBA00023242"/>
    </source>
</evidence>
<accession>A0A8T1NSX7</accession>
<feature type="compositionally biased region" description="Basic and acidic residues" evidence="6">
    <location>
        <begin position="80"/>
        <end position="92"/>
    </location>
</feature>
<dbReference type="EMBL" id="CM031821">
    <property type="protein sequence ID" value="KAG6631969.1"/>
    <property type="molecule type" value="Genomic_DNA"/>
</dbReference>
<evidence type="ECO:0000256" key="2">
    <source>
        <dbReference type="ARBA" id="ARBA00004370"/>
    </source>
</evidence>
<reference evidence="10" key="1">
    <citation type="submission" date="2020-12" db="EMBL/GenBank/DDBJ databases">
        <title>WGS assembly of Carya illinoinensis cv. Pawnee.</title>
        <authorList>
            <person name="Platts A."/>
            <person name="Shu S."/>
            <person name="Wright S."/>
            <person name="Barry K."/>
            <person name="Edger P."/>
            <person name="Pires J.C."/>
            <person name="Schmutz J."/>
        </authorList>
    </citation>
    <scope>NUCLEOTIDE SEQUENCE</scope>
    <source>
        <tissue evidence="10">Leaf</tissue>
    </source>
</reference>
<keyword evidence="5" id="KW-0539">Nucleus</keyword>
<keyword evidence="3" id="KW-0819">tRNA processing</keyword>
<dbReference type="InterPro" id="IPR012590">
    <property type="entry name" value="POPLD_dom"/>
</dbReference>
<dbReference type="InterPro" id="IPR055079">
    <property type="entry name" value="POP1_C"/>
</dbReference>
<keyword evidence="4" id="KW-0472">Membrane</keyword>
<evidence type="ECO:0000256" key="1">
    <source>
        <dbReference type="ARBA" id="ARBA00004123"/>
    </source>
</evidence>
<dbReference type="EMBL" id="CM031837">
    <property type="protein sequence ID" value="KAG6682157.1"/>
    <property type="molecule type" value="Genomic_DNA"/>
</dbReference>
<evidence type="ECO:0000259" key="7">
    <source>
        <dbReference type="Pfam" id="PF06978"/>
    </source>
</evidence>
<feature type="domain" description="POP1 C-terminal" evidence="9">
    <location>
        <begin position="763"/>
        <end position="850"/>
    </location>
</feature>
<reference evidence="11" key="2">
    <citation type="submission" date="2021-01" db="EMBL/GenBank/DDBJ databases">
        <authorList>
            <person name="Lovell J.T."/>
            <person name="Bentley N."/>
            <person name="Bhattarai G."/>
            <person name="Jenkins J.W."/>
            <person name="Sreedasyam A."/>
            <person name="Alarcon Y."/>
            <person name="Bock C."/>
            <person name="Boston L."/>
            <person name="Carlson J."/>
            <person name="Cervantes K."/>
            <person name="Clermont K."/>
            <person name="Krom N."/>
            <person name="Kubenka K."/>
            <person name="Mamidi S."/>
            <person name="Mattison C."/>
            <person name="Monteros M."/>
            <person name="Pisani C."/>
            <person name="Plott C."/>
            <person name="Rajasekar S."/>
            <person name="Rhein H.S."/>
            <person name="Rohla C."/>
            <person name="Song M."/>
            <person name="Hilaire R.S."/>
            <person name="Shu S."/>
            <person name="Wells L."/>
            <person name="Wang X."/>
            <person name="Webber J."/>
            <person name="Heerema R.J."/>
            <person name="Klein P."/>
            <person name="Conner P."/>
            <person name="Grauke L."/>
            <person name="Grimwood J."/>
            <person name="Schmutz J."/>
            <person name="Randall J.J."/>
        </authorList>
    </citation>
    <scope>NUCLEOTIDE SEQUENCE</scope>
    <source>
        <tissue evidence="11">Leaf</tissue>
    </source>
</reference>
<evidence type="ECO:0000313" key="10">
    <source>
        <dbReference type="EMBL" id="KAG6631967.1"/>
    </source>
</evidence>
<dbReference type="InterPro" id="IPR018000">
    <property type="entry name" value="Neurotransmitter_ion_chnl_CS"/>
</dbReference>
<feature type="domain" description="POPLD" evidence="8">
    <location>
        <begin position="509"/>
        <end position="585"/>
    </location>
</feature>
<proteinExistence type="predicted"/>
<dbReference type="GO" id="GO:0016020">
    <property type="term" value="C:membrane"/>
    <property type="evidence" value="ECO:0007669"/>
    <property type="project" value="UniProtKB-SubCell"/>
</dbReference>
<dbReference type="Pfam" id="PF22770">
    <property type="entry name" value="POP1_C"/>
    <property type="match status" value="1"/>
</dbReference>
<dbReference type="PROSITE" id="PS00236">
    <property type="entry name" value="NEUROTR_ION_CHANNEL"/>
    <property type="match status" value="1"/>
</dbReference>
<feature type="region of interest" description="Disordered" evidence="6">
    <location>
        <begin position="62"/>
        <end position="94"/>
    </location>
</feature>
<dbReference type="GO" id="GO:0000172">
    <property type="term" value="C:ribonuclease MRP complex"/>
    <property type="evidence" value="ECO:0007669"/>
    <property type="project" value="InterPro"/>
</dbReference>
<comment type="subcellular location">
    <subcellularLocation>
        <location evidence="2">Membrane</location>
    </subcellularLocation>
    <subcellularLocation>
        <location evidence="1">Nucleus</location>
    </subcellularLocation>
</comment>
<comment type="caution">
    <text evidence="10">The sequence shown here is derived from an EMBL/GenBank/DDBJ whole genome shotgun (WGS) entry which is preliminary data.</text>
</comment>
<dbReference type="EMBL" id="CM031821">
    <property type="protein sequence ID" value="KAG6631970.1"/>
    <property type="molecule type" value="Genomic_DNA"/>
</dbReference>
<name>A0A8T1NSX7_CARIL</name>
<dbReference type="Pfam" id="PF08170">
    <property type="entry name" value="POPLD"/>
    <property type="match status" value="1"/>
</dbReference>
<dbReference type="GO" id="GO:0001682">
    <property type="term" value="P:tRNA 5'-leader removal"/>
    <property type="evidence" value="ECO:0007669"/>
    <property type="project" value="InterPro"/>
</dbReference>
<gene>
    <name evidence="10" type="ORF">CIPAW_13G125700</name>
    <name evidence="11" type="ORF">I3842_13G124200</name>
</gene>
<dbReference type="EMBL" id="CM031821">
    <property type="protein sequence ID" value="KAG6631967.1"/>
    <property type="molecule type" value="Genomic_DNA"/>
</dbReference>
<evidence type="ECO:0000256" key="6">
    <source>
        <dbReference type="SAM" id="MobiDB-lite"/>
    </source>
</evidence>
<protein>
    <submittedName>
        <fullName evidence="10">Uncharacterized protein</fullName>
    </submittedName>
</protein>
<evidence type="ECO:0000259" key="8">
    <source>
        <dbReference type="Pfam" id="PF08170"/>
    </source>
</evidence>
<dbReference type="PANTHER" id="PTHR22731:SF3">
    <property type="entry name" value="RIBONUCLEASES P_MRP PROTEIN SUBUNIT POP1"/>
    <property type="match status" value="1"/>
</dbReference>
<evidence type="ECO:0000256" key="3">
    <source>
        <dbReference type="ARBA" id="ARBA00022694"/>
    </source>
</evidence>
<dbReference type="EMBL" id="CM031837">
    <property type="protein sequence ID" value="KAG6682156.1"/>
    <property type="molecule type" value="Genomic_DNA"/>
</dbReference>
<dbReference type="PANTHER" id="PTHR22731">
    <property type="entry name" value="RIBONUCLEASES P/MRP PROTEIN SUBUNIT POP1"/>
    <property type="match status" value="1"/>
</dbReference>
<dbReference type="EMBL" id="CM031837">
    <property type="protein sequence ID" value="KAG6682155.1"/>
    <property type="molecule type" value="Genomic_DNA"/>
</dbReference>
<dbReference type="EMBL" id="CM031821">
    <property type="protein sequence ID" value="KAG6631968.1"/>
    <property type="molecule type" value="Genomic_DNA"/>
</dbReference>
<organism evidence="10 12">
    <name type="scientific">Carya illinoinensis</name>
    <name type="common">Pecan</name>
    <dbReference type="NCBI Taxonomy" id="32201"/>
    <lineage>
        <taxon>Eukaryota</taxon>
        <taxon>Viridiplantae</taxon>
        <taxon>Streptophyta</taxon>
        <taxon>Embryophyta</taxon>
        <taxon>Tracheophyta</taxon>
        <taxon>Spermatophyta</taxon>
        <taxon>Magnoliopsida</taxon>
        <taxon>eudicotyledons</taxon>
        <taxon>Gunneridae</taxon>
        <taxon>Pentapetalae</taxon>
        <taxon>rosids</taxon>
        <taxon>fabids</taxon>
        <taxon>Fagales</taxon>
        <taxon>Juglandaceae</taxon>
        <taxon>Carya</taxon>
    </lineage>
</organism>
<dbReference type="InterPro" id="IPR039182">
    <property type="entry name" value="Pop1"/>
</dbReference>
<dbReference type="Pfam" id="PF06978">
    <property type="entry name" value="POP1_N"/>
    <property type="match status" value="1"/>
</dbReference>
<dbReference type="AlphaFoldDB" id="A0A8T1NSX7"/>
<evidence type="ECO:0000313" key="11">
    <source>
        <dbReference type="EMBL" id="KAG6682155.1"/>
    </source>
</evidence>
<feature type="compositionally biased region" description="Basic residues" evidence="6">
    <location>
        <begin position="66"/>
        <end position="75"/>
    </location>
</feature>
<keyword evidence="12" id="KW-1185">Reference proteome</keyword>
<evidence type="ECO:0000256" key="4">
    <source>
        <dbReference type="ARBA" id="ARBA00023136"/>
    </source>
</evidence>